<dbReference type="EMBL" id="MRZU01000003">
    <property type="protein sequence ID" value="OUJ19285.1"/>
    <property type="molecule type" value="Genomic_DNA"/>
</dbReference>
<dbReference type="AlphaFoldDB" id="A0A1Y3GIM5"/>
<dbReference type="OrthoDB" id="197906at2157"/>
<evidence type="ECO:0000313" key="1">
    <source>
        <dbReference type="EMBL" id="OUJ19285.1"/>
    </source>
</evidence>
<protein>
    <submittedName>
        <fullName evidence="1">ParB-like nuclease domain containing protein</fullName>
    </submittedName>
</protein>
<sequence>MINKELQKSRYKSFKNIWKEKGFWNATKEVYTQLKPYLNLNKKYKLKNIFRYYYNRFRFRKSRESPYKLFYIDPSEIEYKTKYKKNPFNKNEYYRIKESLQYKSFYKHFIEGVPWEDTGFYQKKIKKAEQGIVNPNNRYGTVKKINKRFKEIDKLADKFKKDGYKTQREIDEELENCKEIPLLEKAPIPEKNEVIVNVDEDGTLIRYGNGRHRFRLAKILNIKSIPVRVRFRHKKWHKIREEIAKANKISELSEKAKKHQNHPDLQDLIKNLED</sequence>
<reference evidence="1 2" key="1">
    <citation type="submission" date="2016-12" db="EMBL/GenBank/DDBJ databases">
        <title>Discovery of methanogenic haloarchaea.</title>
        <authorList>
            <person name="Sorokin D.Y."/>
            <person name="Makarova K.S."/>
            <person name="Abbas B."/>
            <person name="Ferrer M."/>
            <person name="Golyshin P.N."/>
        </authorList>
    </citation>
    <scope>NUCLEOTIDE SEQUENCE [LARGE SCALE GENOMIC DNA]</scope>
    <source>
        <strain evidence="1">AMET1</strain>
    </source>
</reference>
<gene>
    <name evidence="1" type="ORF">AMET1_0940</name>
</gene>
<accession>A0A1Y3GIM5</accession>
<organism evidence="1 2">
    <name type="scientific">Methanonatronarchaeum thermophilum</name>
    <dbReference type="NCBI Taxonomy" id="1927129"/>
    <lineage>
        <taxon>Archaea</taxon>
        <taxon>Methanobacteriati</taxon>
        <taxon>Methanobacteriota</taxon>
        <taxon>Methanonatronarchaeia</taxon>
        <taxon>Methanonatronarchaeales</taxon>
        <taxon>Methanonatronarchaeaceae</taxon>
        <taxon>Methanonatronarchaeum</taxon>
    </lineage>
</organism>
<dbReference type="RefSeq" id="WP_086637306.1">
    <property type="nucleotide sequence ID" value="NZ_MRZU01000003.1"/>
</dbReference>
<proteinExistence type="predicted"/>
<comment type="caution">
    <text evidence="1">The sequence shown here is derived from an EMBL/GenBank/DDBJ whole genome shotgun (WGS) entry which is preliminary data.</text>
</comment>
<keyword evidence="2" id="KW-1185">Reference proteome</keyword>
<evidence type="ECO:0000313" key="2">
    <source>
        <dbReference type="Proteomes" id="UP000195137"/>
    </source>
</evidence>
<name>A0A1Y3GIM5_9EURY</name>
<dbReference type="Proteomes" id="UP000195137">
    <property type="component" value="Unassembled WGS sequence"/>
</dbReference>